<organism evidence="6 7">
    <name type="scientific">Paralvinella palmiformis</name>
    <dbReference type="NCBI Taxonomy" id="53620"/>
    <lineage>
        <taxon>Eukaryota</taxon>
        <taxon>Metazoa</taxon>
        <taxon>Spiralia</taxon>
        <taxon>Lophotrochozoa</taxon>
        <taxon>Annelida</taxon>
        <taxon>Polychaeta</taxon>
        <taxon>Sedentaria</taxon>
        <taxon>Canalipalpata</taxon>
        <taxon>Terebellida</taxon>
        <taxon>Terebelliformia</taxon>
        <taxon>Alvinellidae</taxon>
        <taxon>Paralvinella</taxon>
    </lineage>
</organism>
<feature type="compositionally biased region" description="Basic and acidic residues" evidence="4">
    <location>
        <begin position="201"/>
        <end position="216"/>
    </location>
</feature>
<evidence type="ECO:0000256" key="2">
    <source>
        <dbReference type="ARBA" id="ARBA00022525"/>
    </source>
</evidence>
<feature type="compositionally biased region" description="Polar residues" evidence="4">
    <location>
        <begin position="500"/>
        <end position="524"/>
    </location>
</feature>
<dbReference type="Pfam" id="PF01759">
    <property type="entry name" value="NTR"/>
    <property type="match status" value="1"/>
</dbReference>
<dbReference type="AlphaFoldDB" id="A0AAD9JTA2"/>
<feature type="compositionally biased region" description="Basic and acidic residues" evidence="4">
    <location>
        <begin position="175"/>
        <end position="187"/>
    </location>
</feature>
<dbReference type="SMART" id="SM00643">
    <property type="entry name" value="C345C"/>
    <property type="match status" value="1"/>
</dbReference>
<protein>
    <recommendedName>
        <fullName evidence="5">NTR domain-containing protein</fullName>
    </recommendedName>
</protein>
<feature type="compositionally biased region" description="Acidic residues" evidence="4">
    <location>
        <begin position="410"/>
        <end position="432"/>
    </location>
</feature>
<keyword evidence="3" id="KW-1015">Disulfide bond</keyword>
<evidence type="ECO:0000256" key="1">
    <source>
        <dbReference type="ARBA" id="ARBA00004613"/>
    </source>
</evidence>
<keyword evidence="2" id="KW-0964">Secreted</keyword>
<keyword evidence="7" id="KW-1185">Reference proteome</keyword>
<feature type="compositionally biased region" description="Low complexity" evidence="4">
    <location>
        <begin position="525"/>
        <end position="536"/>
    </location>
</feature>
<dbReference type="EMBL" id="JAODUP010000184">
    <property type="protein sequence ID" value="KAK2157815.1"/>
    <property type="molecule type" value="Genomic_DNA"/>
</dbReference>
<feature type="region of interest" description="Disordered" evidence="4">
    <location>
        <begin position="404"/>
        <end position="448"/>
    </location>
</feature>
<comment type="caution">
    <text evidence="6">The sequence shown here is derived from an EMBL/GenBank/DDBJ whole genome shotgun (WGS) entry which is preliminary data.</text>
</comment>
<dbReference type="InterPro" id="IPR018933">
    <property type="entry name" value="Netrin_module_non-TIMP"/>
</dbReference>
<dbReference type="GO" id="GO:0005576">
    <property type="term" value="C:extracellular region"/>
    <property type="evidence" value="ECO:0007669"/>
    <property type="project" value="UniProtKB-SubCell"/>
</dbReference>
<sequence length="816" mass="89715">MTLNWDQFNSFPYNQPFLNAIDPRTNLGEGYRLRSGVPNDGILSPRTIRTNNGTLPNMAALYPSHRNPVLPPMTNLGLRVPLYRPQILRSSNEAGLSRNGDYSQIGQTALGGYPVRDTANYGLNTPLRGTGSSARHPMPNGHSRAPGTTNKLTIGNNRNVIFRPAHRARSSVNNDQRKPEQSGRQDRQTPTSVNGNAAKLDAFERPGRRDVSRNSERAFVQPPRVASVPPSLRKPDGIPQIPGRLGSSGSTSGERPLLSSNEQPDVGELAKSGSRGYVLGDRRRSYLDYYKDHRRTEQAIEQLNRGSRVLEVPYYDHYRNSQRTVDTVMALESGIAVDDSPVGADRRDAAYDLPDLDKNIERTLEITPEGERVVLYDLTDVFKDDDLGQGQDEQLDGINNLGLFDSYADERDDGDDDDDDDDDDDRDPDQSEDVYKKGKESGINPDKITDRRLDERIFDYINKIMKNVKKHNRRHSNSRVVDSVTMDTTAEALSNTLTSDVAMSDPSKSITATGPSISDMSTNMSTPEPSQPEPSTVITDTELSVLDLSTKGTTTEPLRTDLSTNSTVTEPLRTDLSTKATTVESPLTDLSTNGTTTEPSVSALSTNGTTTDPSFSALSTNGTTTEPSVSALSTNGTTKEPSVSALSTNGTTTEPSVSALSTNGTTIKPSVSALSTNCTNTERTSTTEAILFSVGSHRYKSFTCPKCVKSRDMINNFCNSDIVARVKTHSSRIIGNQTRYKVTFGEFYRQTVLPSDGHFVWVNNTCRCPRLRKNTDYLVMGASSNGRFTINSKSYARKFKTSMKKKLSRLTDYCPV</sequence>
<accession>A0AAD9JTA2</accession>
<feature type="compositionally biased region" description="Polar residues" evidence="4">
    <location>
        <begin position="247"/>
        <end position="263"/>
    </location>
</feature>
<comment type="subcellular location">
    <subcellularLocation>
        <location evidence="1">Secreted</location>
    </subcellularLocation>
</comment>
<evidence type="ECO:0000259" key="5">
    <source>
        <dbReference type="PROSITE" id="PS50189"/>
    </source>
</evidence>
<gene>
    <name evidence="6" type="ORF">LSH36_184g08017</name>
</gene>
<feature type="region of interest" description="Disordered" evidence="4">
    <location>
        <begin position="550"/>
        <end position="660"/>
    </location>
</feature>
<feature type="compositionally biased region" description="Polar residues" evidence="4">
    <location>
        <begin position="146"/>
        <end position="159"/>
    </location>
</feature>
<reference evidence="6" key="1">
    <citation type="journal article" date="2023" name="Mol. Biol. Evol.">
        <title>Third-Generation Sequencing Reveals the Adaptive Role of the Epigenome in Three Deep-Sea Polychaetes.</title>
        <authorList>
            <person name="Perez M."/>
            <person name="Aroh O."/>
            <person name="Sun Y."/>
            <person name="Lan Y."/>
            <person name="Juniper S.K."/>
            <person name="Young C.R."/>
            <person name="Angers B."/>
            <person name="Qian P.Y."/>
        </authorList>
    </citation>
    <scope>NUCLEOTIDE SEQUENCE</scope>
    <source>
        <strain evidence="6">P08H-3</strain>
    </source>
</reference>
<dbReference type="InterPro" id="IPR001134">
    <property type="entry name" value="Netrin_domain"/>
</dbReference>
<dbReference type="Gene3D" id="2.40.50.120">
    <property type="match status" value="1"/>
</dbReference>
<feature type="region of interest" description="Disordered" evidence="4">
    <location>
        <begin position="500"/>
        <end position="537"/>
    </location>
</feature>
<evidence type="ECO:0000313" key="7">
    <source>
        <dbReference type="Proteomes" id="UP001208570"/>
    </source>
</evidence>
<evidence type="ECO:0000256" key="4">
    <source>
        <dbReference type="SAM" id="MobiDB-lite"/>
    </source>
</evidence>
<dbReference type="InterPro" id="IPR008993">
    <property type="entry name" value="TIMP-like_OB-fold"/>
</dbReference>
<evidence type="ECO:0000256" key="3">
    <source>
        <dbReference type="ARBA" id="ARBA00023157"/>
    </source>
</evidence>
<dbReference type="SUPFAM" id="SSF50242">
    <property type="entry name" value="TIMP-like"/>
    <property type="match status" value="1"/>
</dbReference>
<feature type="region of interest" description="Disordered" evidence="4">
    <location>
        <begin position="121"/>
        <end position="273"/>
    </location>
</feature>
<dbReference type="PROSITE" id="PS50189">
    <property type="entry name" value="NTR"/>
    <property type="match status" value="1"/>
</dbReference>
<dbReference type="Proteomes" id="UP001208570">
    <property type="component" value="Unassembled WGS sequence"/>
</dbReference>
<name>A0AAD9JTA2_9ANNE</name>
<proteinExistence type="predicted"/>
<evidence type="ECO:0000313" key="6">
    <source>
        <dbReference type="EMBL" id="KAK2157815.1"/>
    </source>
</evidence>
<feature type="domain" description="NTR" evidence="5">
    <location>
        <begin position="704"/>
        <end position="814"/>
    </location>
</feature>